<dbReference type="FunCoup" id="A7T282">
    <property type="interactions" value="417"/>
</dbReference>
<evidence type="ECO:0000256" key="4">
    <source>
        <dbReference type="SAM" id="MobiDB-lite"/>
    </source>
</evidence>
<keyword evidence="1 3" id="KW-0853">WD repeat</keyword>
<dbReference type="InterPro" id="IPR015943">
    <property type="entry name" value="WD40/YVTN_repeat-like_dom_sf"/>
</dbReference>
<dbReference type="InterPro" id="IPR019734">
    <property type="entry name" value="TPR_rpt"/>
</dbReference>
<dbReference type="PANTHER" id="PTHR15574">
    <property type="entry name" value="WD REPEAT DOMAIN-CONTAINING FAMILY"/>
    <property type="match status" value="1"/>
</dbReference>
<dbReference type="InterPro" id="IPR045151">
    <property type="entry name" value="DCAF8"/>
</dbReference>
<dbReference type="InterPro" id="IPR036322">
    <property type="entry name" value="WD40_repeat_dom_sf"/>
</dbReference>
<organism evidence="5 6">
    <name type="scientific">Nematostella vectensis</name>
    <name type="common">Starlet sea anemone</name>
    <dbReference type="NCBI Taxonomy" id="45351"/>
    <lineage>
        <taxon>Eukaryota</taxon>
        <taxon>Metazoa</taxon>
        <taxon>Cnidaria</taxon>
        <taxon>Anthozoa</taxon>
        <taxon>Hexacorallia</taxon>
        <taxon>Actiniaria</taxon>
        <taxon>Edwardsiidae</taxon>
        <taxon>Nematostella</taxon>
    </lineage>
</organism>
<evidence type="ECO:0000256" key="1">
    <source>
        <dbReference type="ARBA" id="ARBA00022574"/>
    </source>
</evidence>
<feature type="repeat" description="WD" evidence="3">
    <location>
        <begin position="583"/>
        <end position="615"/>
    </location>
</feature>
<dbReference type="Gene3D" id="1.25.40.10">
    <property type="entry name" value="Tetratricopeptide repeat domain"/>
    <property type="match status" value="1"/>
</dbReference>
<evidence type="ECO:0000256" key="3">
    <source>
        <dbReference type="PROSITE-ProRule" id="PRU00221"/>
    </source>
</evidence>
<dbReference type="STRING" id="45351.A7T282"/>
<accession>A7T282</accession>
<evidence type="ECO:0008006" key="7">
    <source>
        <dbReference type="Google" id="ProtNLM"/>
    </source>
</evidence>
<feature type="repeat" description="WD" evidence="3">
    <location>
        <begin position="43"/>
        <end position="75"/>
    </location>
</feature>
<sequence>MEAKNTAILLRNREYHSSLTRNFLRKLHVYPPFVERLGLEKELEGHTGCVNCLELTESGELLASGSDDLNAIIWEPLSYKKKCVIATGHTGNIFSIKFLPCTGDRIIATAAADTKVRIHSVEKNETTQVYHCHIGRVKRLAVAPNMPSLVWSASEDGTIRQFDLRQPHCCNSNSKNCNNVLINLNVHSSALAEPKCIAINPLRPNMMAIGCNDPFVRIYDHRMLAKYNLDIRTSGAQNPEDFTLPEGCVTYFAPGHLPPRLTRDFPKKFRTYVATYVTFSPDGSEVLTNMGGEQVYLFDINHPNKPVSYQRLNGTTNGVIDGMQIHPSGGGTNGYTLNGLNGKTPVHVYKSSPYLKGKGLDLDLPPRALHLKTIGNEAFCKQQFLTAVNMYNEALNLAPNSAVLYANRAAAFIKRSWEGDVYAALRDCHKALTLDPNHTKAHFRQARCLYELRWCQEALSCLNHFKERFPDQAEGSAARSLERDIRAAAFAETQEKEPEEPSEPETSGSTRRRRRLSLISDQEKSLRSTSFDYSQRYCGHCNTTTDIKEANFFGDNGQYIVAGSDDGSFFMWDRNTTNLIRVLKGDDSIVNCLQPHPSVCILATSGIDPVIRLWSPRPVDGSGDTRKVDELEAAARANQRRMNADPLEVMLMNMGYRTRLSVAEGSDDESDEFPMACRPN</sequence>
<dbReference type="PROSITE" id="PS50082">
    <property type="entry name" value="WD_REPEATS_2"/>
    <property type="match status" value="3"/>
</dbReference>
<dbReference type="SMART" id="SM00028">
    <property type="entry name" value="TPR"/>
    <property type="match status" value="3"/>
</dbReference>
<dbReference type="HOGENOM" id="CLU_012381_3_1_1"/>
<keyword evidence="6" id="KW-1185">Reference proteome</keyword>
<feature type="repeat" description="WD" evidence="3">
    <location>
        <begin position="553"/>
        <end position="582"/>
    </location>
</feature>
<dbReference type="GO" id="GO:0080008">
    <property type="term" value="C:Cul4-RING E3 ubiquitin ligase complex"/>
    <property type="evidence" value="ECO:0000318"/>
    <property type="project" value="GO_Central"/>
</dbReference>
<keyword evidence="2" id="KW-0677">Repeat</keyword>
<evidence type="ECO:0000256" key="2">
    <source>
        <dbReference type="ARBA" id="ARBA00022737"/>
    </source>
</evidence>
<dbReference type="Gene3D" id="2.130.10.10">
    <property type="entry name" value="YVTN repeat-like/Quinoprotein amine dehydrogenase"/>
    <property type="match status" value="2"/>
</dbReference>
<dbReference type="SUPFAM" id="SSF50978">
    <property type="entry name" value="WD40 repeat-like"/>
    <property type="match status" value="1"/>
</dbReference>
<reference evidence="5 6" key="1">
    <citation type="journal article" date="2007" name="Science">
        <title>Sea anemone genome reveals ancestral eumetazoan gene repertoire and genomic organization.</title>
        <authorList>
            <person name="Putnam N.H."/>
            <person name="Srivastava M."/>
            <person name="Hellsten U."/>
            <person name="Dirks B."/>
            <person name="Chapman J."/>
            <person name="Salamov A."/>
            <person name="Terry A."/>
            <person name="Shapiro H."/>
            <person name="Lindquist E."/>
            <person name="Kapitonov V.V."/>
            <person name="Jurka J."/>
            <person name="Genikhovich G."/>
            <person name="Grigoriev I.V."/>
            <person name="Lucas S.M."/>
            <person name="Steele R.E."/>
            <person name="Finnerty J.R."/>
            <person name="Technau U."/>
            <person name="Martindale M.Q."/>
            <person name="Rokhsar D.S."/>
        </authorList>
    </citation>
    <scope>NUCLEOTIDE SEQUENCE [LARGE SCALE GENOMIC DNA]</scope>
    <source>
        <strain evidence="6">CH2 X CH6</strain>
    </source>
</reference>
<dbReference type="KEGG" id="nve:5500611"/>
<dbReference type="InterPro" id="IPR001680">
    <property type="entry name" value="WD40_rpt"/>
</dbReference>
<dbReference type="GO" id="GO:0045717">
    <property type="term" value="P:negative regulation of fatty acid biosynthetic process"/>
    <property type="evidence" value="ECO:0000318"/>
    <property type="project" value="GO_Central"/>
</dbReference>
<dbReference type="OrthoDB" id="4869960at2759"/>
<dbReference type="PANTHER" id="PTHR15574:SF40">
    <property type="entry name" value="WD AND TETRATRICOPEPTIDE REPEATS PROTEIN 1"/>
    <property type="match status" value="1"/>
</dbReference>
<dbReference type="InParanoid" id="A7T282"/>
<dbReference type="GO" id="GO:0005737">
    <property type="term" value="C:cytoplasm"/>
    <property type="evidence" value="ECO:0000318"/>
    <property type="project" value="GO_Central"/>
</dbReference>
<dbReference type="PhylomeDB" id="A7T282"/>
<dbReference type="eggNOG" id="KOG1310">
    <property type="taxonomic scope" value="Eukaryota"/>
</dbReference>
<protein>
    <recommendedName>
        <fullName evidence="7">WD and tetratricopeptide repeats protein 1</fullName>
    </recommendedName>
</protein>
<feature type="region of interest" description="Disordered" evidence="4">
    <location>
        <begin position="491"/>
        <end position="514"/>
    </location>
</feature>
<dbReference type="AlphaFoldDB" id="A7T282"/>
<gene>
    <name evidence="5" type="ORF">NEMVEDRAFT_v1g221254</name>
</gene>
<dbReference type="eggNOG" id="KOG1334">
    <property type="taxonomic scope" value="Eukaryota"/>
</dbReference>
<evidence type="ECO:0000313" key="6">
    <source>
        <dbReference type="Proteomes" id="UP000001593"/>
    </source>
</evidence>
<dbReference type="OMA" id="YKQRYVG"/>
<name>A7T282_NEMVE</name>
<dbReference type="Proteomes" id="UP000001593">
    <property type="component" value="Unassembled WGS sequence"/>
</dbReference>
<dbReference type="InterPro" id="IPR011990">
    <property type="entry name" value="TPR-like_helical_dom_sf"/>
</dbReference>
<dbReference type="Pfam" id="PF00400">
    <property type="entry name" value="WD40"/>
    <property type="match status" value="4"/>
</dbReference>
<dbReference type="PROSITE" id="PS50294">
    <property type="entry name" value="WD_REPEATS_REGION"/>
    <property type="match status" value="1"/>
</dbReference>
<proteinExistence type="predicted"/>
<dbReference type="SUPFAM" id="SSF48452">
    <property type="entry name" value="TPR-like"/>
    <property type="match status" value="1"/>
</dbReference>
<evidence type="ECO:0000313" key="5">
    <source>
        <dbReference type="EMBL" id="EDO29936.1"/>
    </source>
</evidence>
<dbReference type="SMART" id="SM00320">
    <property type="entry name" value="WD40"/>
    <property type="match status" value="7"/>
</dbReference>
<dbReference type="EMBL" id="DS470212">
    <property type="protein sequence ID" value="EDO29936.1"/>
    <property type="molecule type" value="Genomic_DNA"/>
</dbReference>